<sequence>METAAYIDTLESEGAALLAAAERAGPDAEVPSCPGWRVRDLLLHTGNVHRWAGGYVAEARAEPRPIDEESVTDAELAAWFRDGHRRLTGCLREAREDLECWSFLDGSPSARAFWARRQAHETCVHRVDAELAAGAELGPVTAEFAADGIDELLTGFHTRPRSRVRSERPVTLAVRASDLPGGAWTVRMSQLPPVVERGADGETDCRLSGPAATLYLALWNRLPYGDGVRIEGDASVATLWQQTSAIG</sequence>
<evidence type="ECO:0000313" key="3">
    <source>
        <dbReference type="EMBL" id="MDT0381211.1"/>
    </source>
</evidence>
<evidence type="ECO:0000313" key="4">
    <source>
        <dbReference type="Proteomes" id="UP001183414"/>
    </source>
</evidence>
<dbReference type="RefSeq" id="WP_311674892.1">
    <property type="nucleotide sequence ID" value="NZ_JAVREQ010000020.1"/>
</dbReference>
<comment type="caution">
    <text evidence="3">The sequence shown here is derived from an EMBL/GenBank/DDBJ whole genome shotgun (WGS) entry which is preliminary data.</text>
</comment>
<feature type="domain" description="Mycothiol-dependent maleylpyruvate isomerase metal-binding" evidence="2">
    <location>
        <begin position="11"/>
        <end position="129"/>
    </location>
</feature>
<accession>A0ABU2NW45</accession>
<keyword evidence="3" id="KW-0413">Isomerase</keyword>
<dbReference type="InterPro" id="IPR017517">
    <property type="entry name" value="Maleyloyr_isom"/>
</dbReference>
<dbReference type="GO" id="GO:0016853">
    <property type="term" value="F:isomerase activity"/>
    <property type="evidence" value="ECO:0007669"/>
    <property type="project" value="UniProtKB-KW"/>
</dbReference>
<dbReference type="InterPro" id="IPR034660">
    <property type="entry name" value="DinB/YfiT-like"/>
</dbReference>
<evidence type="ECO:0000259" key="2">
    <source>
        <dbReference type="Pfam" id="PF11716"/>
    </source>
</evidence>
<gene>
    <name evidence="3" type="ORF">RM572_20855</name>
</gene>
<dbReference type="SUPFAM" id="SSF109854">
    <property type="entry name" value="DinB/YfiT-like putative metalloenzymes"/>
    <property type="match status" value="1"/>
</dbReference>
<dbReference type="Pfam" id="PF07398">
    <property type="entry name" value="MDMPI_C"/>
    <property type="match status" value="1"/>
</dbReference>
<evidence type="ECO:0000259" key="1">
    <source>
        <dbReference type="Pfam" id="PF07398"/>
    </source>
</evidence>
<proteinExistence type="predicted"/>
<organism evidence="3 4">
    <name type="scientific">Streptomyces hazeniae</name>
    <dbReference type="NCBI Taxonomy" id="3075538"/>
    <lineage>
        <taxon>Bacteria</taxon>
        <taxon>Bacillati</taxon>
        <taxon>Actinomycetota</taxon>
        <taxon>Actinomycetes</taxon>
        <taxon>Kitasatosporales</taxon>
        <taxon>Streptomycetaceae</taxon>
        <taxon>Streptomyces</taxon>
    </lineage>
</organism>
<reference evidence="4" key="1">
    <citation type="submission" date="2023-07" db="EMBL/GenBank/DDBJ databases">
        <title>30 novel species of actinomycetes from the DSMZ collection.</title>
        <authorList>
            <person name="Nouioui I."/>
        </authorList>
    </citation>
    <scope>NUCLEOTIDE SEQUENCE [LARGE SCALE GENOMIC DNA]</scope>
    <source>
        <strain evidence="4">DSM 42041</strain>
    </source>
</reference>
<dbReference type="PANTHER" id="PTHR40758:SF1">
    <property type="entry name" value="CONSERVED PROTEIN"/>
    <property type="match status" value="1"/>
</dbReference>
<dbReference type="Proteomes" id="UP001183414">
    <property type="component" value="Unassembled WGS sequence"/>
</dbReference>
<dbReference type="InterPro" id="IPR010872">
    <property type="entry name" value="MDMPI_C-term_domain"/>
</dbReference>
<keyword evidence="4" id="KW-1185">Reference proteome</keyword>
<protein>
    <submittedName>
        <fullName evidence="3">Maleylpyruvate isomerase family mycothiol-dependent enzyme</fullName>
    </submittedName>
</protein>
<dbReference type="PANTHER" id="PTHR40758">
    <property type="entry name" value="CONSERVED PROTEIN"/>
    <property type="match status" value="1"/>
</dbReference>
<name>A0ABU2NW45_9ACTN</name>
<dbReference type="InterPro" id="IPR024344">
    <property type="entry name" value="MDMPI_metal-binding"/>
</dbReference>
<dbReference type="EMBL" id="JAVREQ010000020">
    <property type="protein sequence ID" value="MDT0381211.1"/>
    <property type="molecule type" value="Genomic_DNA"/>
</dbReference>
<dbReference type="NCBIfam" id="TIGR03083">
    <property type="entry name" value="maleylpyruvate isomerase family mycothiol-dependent enzyme"/>
    <property type="match status" value="1"/>
</dbReference>
<feature type="domain" description="MDMPI C-terminal" evidence="1">
    <location>
        <begin position="143"/>
        <end position="236"/>
    </location>
</feature>
<dbReference type="Pfam" id="PF11716">
    <property type="entry name" value="MDMPI_N"/>
    <property type="match status" value="1"/>
</dbReference>